<organism evidence="1 2">
    <name type="scientific">Algoriphagus jejuensis</name>
    <dbReference type="NCBI Taxonomy" id="419934"/>
    <lineage>
        <taxon>Bacteria</taxon>
        <taxon>Pseudomonadati</taxon>
        <taxon>Bacteroidota</taxon>
        <taxon>Cytophagia</taxon>
        <taxon>Cytophagales</taxon>
        <taxon>Cyclobacteriaceae</taxon>
        <taxon>Algoriphagus</taxon>
    </lineage>
</organism>
<proteinExistence type="predicted"/>
<dbReference type="SUPFAM" id="SSF75011">
    <property type="entry name" value="3-carboxy-cis,cis-mucoante lactonizing enzyme"/>
    <property type="match status" value="1"/>
</dbReference>
<gene>
    <name evidence="1" type="ORF">GCM10009119_09770</name>
</gene>
<protein>
    <submittedName>
        <fullName evidence="1">Uncharacterized protein</fullName>
    </submittedName>
</protein>
<accession>A0ABP3YBD6</accession>
<dbReference type="EMBL" id="BAAAFI010000002">
    <property type="protein sequence ID" value="GAA0878009.1"/>
    <property type="molecule type" value="Genomic_DNA"/>
</dbReference>
<evidence type="ECO:0000313" key="2">
    <source>
        <dbReference type="Proteomes" id="UP001500469"/>
    </source>
</evidence>
<evidence type="ECO:0000313" key="1">
    <source>
        <dbReference type="EMBL" id="GAA0878009.1"/>
    </source>
</evidence>
<sequence length="901" mass="101098">MKIWKSLLVLLITILLAWAGYWVFQNFFSSKNINSLELIRTDAVFVFETNQADQTWNELVNQPVWNILSELPSFSKTADHLGSLDSLSGADGEISRTLRGKQVTISCHPTGADSFELLYTVNFGGSTPVDFLEKIKNQTPKSVRVQTRQYSDLEILEFVGTENSRKWSVTILGNAVLASSSSFIIEEAIRLFLSEDPISMASKLKNQLHLNSGPGKLILSSQGISRLLAGISTRRENPMASELALKDSFLAMDLTFEDGQLRFQGPLVQQEEINFTPSVRANFPEMQKLISNRTQSLAQINLDGIFETQKIYNRAFTPKSTISGEIQTRLTDRGFLDNLSGELYYLELENLGNQAQNQVLLVRTLAPEQTFAFLKEFRSGSDSNQSDFYRDSEILFFPEEDLPAHLFNGKFPGFAQTHISLMGEILIMANSAQGMKMILDDLAIGNTWAKASENAIEPKSINPASGYSKNFFLRKIWGKWEENSNPSWSPFLQRYQALFQAFPYLSLDINQIGGKPIATLTIPYQTNEKLLVKNQPGMNLTPSSTISLPEKISYGPKSIRNFNDNTEDLIVQDSDNKLYLINAAGVVVYSQQLSGPIVSEAFQIDYLKNEKLQLLLATEQKLYAIDRLGNPLPGFPVEVNNEKITHLSLADYDNTRDYRYFLATQTGNLWLLDRDGKQLEGWNPMKLGEKSLIPPSHIRVPGRGDYMVAQSDKGKIYLFTRRGEKQTGSPITLGKDFLTPMMITPGTGGNSLKMSAISETGELIQANFGGEITYRNQLVKVDRENKFELLADPAGNSELILSRQYSKTVVLDGQEKELFTLPLAGKDLWFGFFDFGSSRQILAVSDPEQGFGYLYDLKGNMLTTTPLESDGPIQISHQPTKNQYLIRTSTGKRILEYKMPD</sequence>
<reference evidence="2" key="1">
    <citation type="journal article" date="2019" name="Int. J. Syst. Evol. Microbiol.">
        <title>The Global Catalogue of Microorganisms (GCM) 10K type strain sequencing project: providing services to taxonomists for standard genome sequencing and annotation.</title>
        <authorList>
            <consortium name="The Broad Institute Genomics Platform"/>
            <consortium name="The Broad Institute Genome Sequencing Center for Infectious Disease"/>
            <person name="Wu L."/>
            <person name="Ma J."/>
        </authorList>
    </citation>
    <scope>NUCLEOTIDE SEQUENCE [LARGE SCALE GENOMIC DNA]</scope>
    <source>
        <strain evidence="2">JCM 16112</strain>
    </source>
</reference>
<keyword evidence="2" id="KW-1185">Reference proteome</keyword>
<dbReference type="RefSeq" id="WP_343849043.1">
    <property type="nucleotide sequence ID" value="NZ_BAAAFI010000002.1"/>
</dbReference>
<comment type="caution">
    <text evidence="1">The sequence shown here is derived from an EMBL/GenBank/DDBJ whole genome shotgun (WGS) entry which is preliminary data.</text>
</comment>
<name>A0ABP3YBD6_9BACT</name>
<dbReference type="Proteomes" id="UP001500469">
    <property type="component" value="Unassembled WGS sequence"/>
</dbReference>